<feature type="transmembrane region" description="Helical" evidence="1">
    <location>
        <begin position="67"/>
        <end position="90"/>
    </location>
</feature>
<dbReference type="RefSeq" id="WP_027755322.1">
    <property type="nucleotide sequence ID" value="NZ_BAAAPF010000056.1"/>
</dbReference>
<protein>
    <recommendedName>
        <fullName evidence="4">ATP synthase protein I</fullName>
    </recommendedName>
</protein>
<evidence type="ECO:0008006" key="4">
    <source>
        <dbReference type="Google" id="ProtNLM"/>
    </source>
</evidence>
<keyword evidence="3" id="KW-1185">Reference proteome</keyword>
<feature type="transmembrane region" description="Helical" evidence="1">
    <location>
        <begin position="96"/>
        <end position="117"/>
    </location>
</feature>
<gene>
    <name evidence="2" type="ORF">GCM10009802_24100</name>
</gene>
<evidence type="ECO:0000313" key="3">
    <source>
        <dbReference type="Proteomes" id="UP001500443"/>
    </source>
</evidence>
<name>A0ABN2Y433_9ACTN</name>
<feature type="transmembrane region" description="Helical" evidence="1">
    <location>
        <begin position="37"/>
        <end position="55"/>
    </location>
</feature>
<accession>A0ABN2Y433</accession>
<sequence>MQVNDARILRGAAIPTALAGVVASVVSALAAGAKGGVGAAAATVVVLAFFGLGLFALQHFSRKHPELFMGIALLTYTTQILLLAVVMGVFKDTTLFNTRAFGFTVLAAALVFTAAMARTHLRLKLPYVEPERATGAGEQRSGTATEAGR</sequence>
<organism evidence="2 3">
    <name type="scientific">Streptomyces synnematoformans</name>
    <dbReference type="NCBI Taxonomy" id="415721"/>
    <lineage>
        <taxon>Bacteria</taxon>
        <taxon>Bacillati</taxon>
        <taxon>Actinomycetota</taxon>
        <taxon>Actinomycetes</taxon>
        <taxon>Kitasatosporales</taxon>
        <taxon>Streptomycetaceae</taxon>
        <taxon>Streptomyces</taxon>
    </lineage>
</organism>
<dbReference type="Proteomes" id="UP001500443">
    <property type="component" value="Unassembled WGS sequence"/>
</dbReference>
<evidence type="ECO:0000313" key="2">
    <source>
        <dbReference type="EMBL" id="GAA2120993.1"/>
    </source>
</evidence>
<keyword evidence="1" id="KW-0812">Transmembrane</keyword>
<keyword evidence="1" id="KW-0472">Membrane</keyword>
<keyword evidence="1" id="KW-1133">Transmembrane helix</keyword>
<proteinExistence type="predicted"/>
<evidence type="ECO:0000256" key="1">
    <source>
        <dbReference type="SAM" id="Phobius"/>
    </source>
</evidence>
<reference evidence="2 3" key="1">
    <citation type="journal article" date="2019" name="Int. J. Syst. Evol. Microbiol.">
        <title>The Global Catalogue of Microorganisms (GCM) 10K type strain sequencing project: providing services to taxonomists for standard genome sequencing and annotation.</title>
        <authorList>
            <consortium name="The Broad Institute Genomics Platform"/>
            <consortium name="The Broad Institute Genome Sequencing Center for Infectious Disease"/>
            <person name="Wu L."/>
            <person name="Ma J."/>
        </authorList>
    </citation>
    <scope>NUCLEOTIDE SEQUENCE [LARGE SCALE GENOMIC DNA]</scope>
    <source>
        <strain evidence="2 3">JCM 15481</strain>
    </source>
</reference>
<feature type="transmembrane region" description="Helical" evidence="1">
    <location>
        <begin position="12"/>
        <end position="31"/>
    </location>
</feature>
<comment type="caution">
    <text evidence="2">The sequence shown here is derived from an EMBL/GenBank/DDBJ whole genome shotgun (WGS) entry which is preliminary data.</text>
</comment>
<dbReference type="EMBL" id="BAAAPF010000056">
    <property type="protein sequence ID" value="GAA2120993.1"/>
    <property type="molecule type" value="Genomic_DNA"/>
</dbReference>